<dbReference type="EMBL" id="QKYN01000001">
    <property type="protein sequence ID" value="RAG87684.1"/>
    <property type="molecule type" value="Genomic_DNA"/>
</dbReference>
<reference evidence="2 3" key="1">
    <citation type="submission" date="2018-06" db="EMBL/GenBank/DDBJ databases">
        <title>Streptacidiphilus pinicola sp. nov., isolated from pine grove soil.</title>
        <authorList>
            <person name="Roh S.G."/>
            <person name="Park S."/>
            <person name="Kim M.-K."/>
            <person name="Yun B.-R."/>
            <person name="Park J."/>
            <person name="Kim M.J."/>
            <person name="Kim Y.S."/>
            <person name="Kim S.B."/>
        </authorList>
    </citation>
    <scope>NUCLEOTIDE SEQUENCE [LARGE SCALE GENOMIC DNA]</scope>
    <source>
        <strain evidence="2 3">MMS16-CNU450</strain>
    </source>
</reference>
<dbReference type="RefSeq" id="WP_111498605.1">
    <property type="nucleotide sequence ID" value="NZ_QKYN01000001.1"/>
</dbReference>
<keyword evidence="3" id="KW-1185">Reference proteome</keyword>
<dbReference type="InterPro" id="IPR034686">
    <property type="entry name" value="Terpene_cyclase-like_2"/>
</dbReference>
<dbReference type="AlphaFoldDB" id="A0A2X0IR32"/>
<comment type="caution">
    <text evidence="2">The sequence shown here is derived from an EMBL/GenBank/DDBJ whole genome shotgun (WGS) entry which is preliminary data.</text>
</comment>
<dbReference type="SFLD" id="SFLDS00005">
    <property type="entry name" value="Isoprenoid_Synthase_Type_I"/>
    <property type="match status" value="1"/>
</dbReference>
<dbReference type="Proteomes" id="UP000248889">
    <property type="component" value="Unassembled WGS sequence"/>
</dbReference>
<gene>
    <name evidence="2" type="ORF">DN069_00155</name>
</gene>
<protein>
    <submittedName>
        <fullName evidence="2">Terpene cyclase</fullName>
    </submittedName>
</protein>
<dbReference type="SFLD" id="SFLDG01020">
    <property type="entry name" value="Terpene_Cyclase_Like_2"/>
    <property type="match status" value="1"/>
</dbReference>
<dbReference type="SUPFAM" id="SSF48576">
    <property type="entry name" value="Terpenoid synthases"/>
    <property type="match status" value="1"/>
</dbReference>
<name>A0A2X0IR32_9ACTN</name>
<keyword evidence="1" id="KW-0456">Lyase</keyword>
<sequence length="343" mass="38413">MHELLGKAEQMHGNDDVIRIPGPVRHNRLQETAARHNLQWLRAHGMLREERALRLYDRWDIPELASASFPDAGLADLCLAVDQCAFYFLFDDQFDGDRGARPSEVARVCAPLITTLHTGRAPENPSPVESAFADLWRRGSQGMSARWRARAAYHWEGYFMAHPSEALGRALPDARPSRDAYLALRRGASGVDTVLDLVERILGEVPATAFHNPQLALMRRLAGDAPAINNDVYSYAKEAPRGDVYNLAVITQRERGLTREQAFGLVRDEAQQMADEFFDLAEQIPGIALALGLGRDEGAALLRYVDGMGDWMRGYFSWEAGTLRYRPEGALPLDQPNYLEELL</sequence>
<accession>A0A2X0IR32</accession>
<evidence type="ECO:0000256" key="1">
    <source>
        <dbReference type="ARBA" id="ARBA00023239"/>
    </source>
</evidence>
<proteinExistence type="predicted"/>
<dbReference type="OrthoDB" id="3676909at2"/>
<dbReference type="GO" id="GO:0010333">
    <property type="term" value="F:terpene synthase activity"/>
    <property type="evidence" value="ECO:0007669"/>
    <property type="project" value="InterPro"/>
</dbReference>
<dbReference type="Gene3D" id="1.10.600.10">
    <property type="entry name" value="Farnesyl Diphosphate Synthase"/>
    <property type="match status" value="1"/>
</dbReference>
<dbReference type="Pfam" id="PF19086">
    <property type="entry name" value="Terpene_syn_C_2"/>
    <property type="match status" value="1"/>
</dbReference>
<evidence type="ECO:0000313" key="2">
    <source>
        <dbReference type="EMBL" id="RAG87684.1"/>
    </source>
</evidence>
<dbReference type="InterPro" id="IPR008949">
    <property type="entry name" value="Isoprenoid_synthase_dom_sf"/>
</dbReference>
<organism evidence="2 3">
    <name type="scientific">Streptacidiphilus pinicola</name>
    <dbReference type="NCBI Taxonomy" id="2219663"/>
    <lineage>
        <taxon>Bacteria</taxon>
        <taxon>Bacillati</taxon>
        <taxon>Actinomycetota</taxon>
        <taxon>Actinomycetes</taxon>
        <taxon>Kitasatosporales</taxon>
        <taxon>Streptomycetaceae</taxon>
        <taxon>Streptacidiphilus</taxon>
    </lineage>
</organism>
<evidence type="ECO:0000313" key="3">
    <source>
        <dbReference type="Proteomes" id="UP000248889"/>
    </source>
</evidence>